<proteinExistence type="predicted"/>
<dbReference type="EMBL" id="CM008962">
    <property type="protein sequence ID" value="PNW88867.1"/>
    <property type="molecule type" value="Genomic_DNA"/>
</dbReference>
<organism evidence="2 3">
    <name type="scientific">Chlamydomonas reinhardtii</name>
    <name type="common">Chlamydomonas smithii</name>
    <dbReference type="NCBI Taxonomy" id="3055"/>
    <lineage>
        <taxon>Eukaryota</taxon>
        <taxon>Viridiplantae</taxon>
        <taxon>Chlorophyta</taxon>
        <taxon>core chlorophytes</taxon>
        <taxon>Chlorophyceae</taxon>
        <taxon>CS clade</taxon>
        <taxon>Chlamydomonadales</taxon>
        <taxon>Chlamydomonadaceae</taxon>
        <taxon>Chlamydomonas</taxon>
    </lineage>
</organism>
<dbReference type="AlphaFoldDB" id="A0A2K3E7Y2"/>
<keyword evidence="3" id="KW-1185">Reference proteome</keyword>
<accession>A0A2K3E7Y2</accession>
<gene>
    <name evidence="2" type="ORF">CHLRE_01g048300v5</name>
</gene>
<evidence type="ECO:0000313" key="3">
    <source>
        <dbReference type="Proteomes" id="UP000006906"/>
    </source>
</evidence>
<dbReference type="RefSeq" id="XP_042928832.1">
    <property type="nucleotide sequence ID" value="XM_043058918.1"/>
</dbReference>
<dbReference type="OrthoDB" id="542358at2759"/>
<evidence type="ECO:0000313" key="2">
    <source>
        <dbReference type="EMBL" id="PNW88867.1"/>
    </source>
</evidence>
<feature type="region of interest" description="Disordered" evidence="1">
    <location>
        <begin position="128"/>
        <end position="156"/>
    </location>
</feature>
<dbReference type="InParanoid" id="A0A2K3E7Y2"/>
<dbReference type="KEGG" id="cre:CHLRE_01g048300v5"/>
<dbReference type="GeneID" id="5715701"/>
<protein>
    <submittedName>
        <fullName evidence="2">Uncharacterized protein</fullName>
    </submittedName>
</protein>
<evidence type="ECO:0000256" key="1">
    <source>
        <dbReference type="SAM" id="MobiDB-lite"/>
    </source>
</evidence>
<feature type="region of interest" description="Disordered" evidence="1">
    <location>
        <begin position="338"/>
        <end position="383"/>
    </location>
</feature>
<dbReference type="Gramene" id="PNW88867">
    <property type="protein sequence ID" value="PNW88867"/>
    <property type="gene ID" value="CHLRE_01g048300v5"/>
</dbReference>
<sequence>MGDAAVEGVINLLDAVTTADDGAQRAFFAALPTPIKHSLRLVSKSMRTFVNSHVYKVRISVDMSSSTWERTLEGLSGLHERFPRVATVDLTIGADAAGPAALWDALRGLGAAGAFNHVRQLRLTSIGIRRARPKPQPRAAKDSGAVGGSGSRHRRRRRRIRCAYDYDDDGYDMYDDDGSENYMSDDEYSDGRSYSLEDDSYYGDEESLYSRSFSLDGFHFDRYGWDAEQGMHVQELPEFVRSPLLLDEQSAAAIVAAWPSLTDLELAGSWELEGATEVYQKLACAGGHDGKPGAAGAYSGPPGGALRRLSLPLRLYHDRAIRLLSELTHLTLSAAGDHDSADFEEPFEPGPSAGSDSEDDAAGPEGAGAPGQGGAAAAGDDGREQERLALEEMLAEVALDGDEDIQDMLDNPMEYGLSLDEVMVLGAARAEAIMEEALRRGLAGPEAAAAMEGRSTRSAGRLCNRDGRRKLAGLARLKALREVTLSGLSRHLLPAARTPRELLEALPRQVEVVRVRNRDWKVQSLAAQELPQWSRHGAGMGGFNMFGGRSDLPQQLREELVLDVASASVTLGGKVSSLVDLAELVHALVGDAVDGPVRHVRVPELNLAPPRMIREPREFRLFGPIGNVGGAPLQERLPPQITAAARYLSGFAAAGGRLEVELAVAGFKAAPALLAWLREGAPLPRRLVLHAHGSNDGGRYMGFVESLGRTLAPDYVPQQLCLSGYVPSPAALEAALQPFPPLPCLVAQVHLEMRGGGADVAAAAGGRGTGAGGGGGRGRGGRYSNPCGGRGGRGGGIAGAGERQQAAAPPKEPVPEEYAAVLRAVAKKVRPMAAAAAGTGAGNSGGRAVAADGATAASGAGGWCAVPCRLLPGFQKAMLEALGRETEVDGAAGSGGAPGAAVSGDGAADCMDAAGGAMWVQVAEAKAGKRWVCAASSAEGLRAARRLISSFTQ</sequence>
<feature type="compositionally biased region" description="Low complexity" evidence="1">
    <location>
        <begin position="800"/>
        <end position="809"/>
    </location>
</feature>
<feature type="compositionally biased region" description="Gly residues" evidence="1">
    <location>
        <begin position="789"/>
        <end position="799"/>
    </location>
</feature>
<name>A0A2K3E7Y2_CHLRE</name>
<dbReference type="Proteomes" id="UP000006906">
    <property type="component" value="Chromosome 1"/>
</dbReference>
<reference evidence="2 3" key="1">
    <citation type="journal article" date="2007" name="Science">
        <title>The Chlamydomonas genome reveals the evolution of key animal and plant functions.</title>
        <authorList>
            <person name="Merchant S.S."/>
            <person name="Prochnik S.E."/>
            <person name="Vallon O."/>
            <person name="Harris E.H."/>
            <person name="Karpowicz S.J."/>
            <person name="Witman G.B."/>
            <person name="Terry A."/>
            <person name="Salamov A."/>
            <person name="Fritz-Laylin L.K."/>
            <person name="Marechal-Drouard L."/>
            <person name="Marshall W.F."/>
            <person name="Qu L.H."/>
            <person name="Nelson D.R."/>
            <person name="Sanderfoot A.A."/>
            <person name="Spalding M.H."/>
            <person name="Kapitonov V.V."/>
            <person name="Ren Q."/>
            <person name="Ferris P."/>
            <person name="Lindquist E."/>
            <person name="Shapiro H."/>
            <person name="Lucas S.M."/>
            <person name="Grimwood J."/>
            <person name="Schmutz J."/>
            <person name="Cardol P."/>
            <person name="Cerutti H."/>
            <person name="Chanfreau G."/>
            <person name="Chen C.L."/>
            <person name="Cognat V."/>
            <person name="Croft M.T."/>
            <person name="Dent R."/>
            <person name="Dutcher S."/>
            <person name="Fernandez E."/>
            <person name="Fukuzawa H."/>
            <person name="Gonzalez-Ballester D."/>
            <person name="Gonzalez-Halphen D."/>
            <person name="Hallmann A."/>
            <person name="Hanikenne M."/>
            <person name="Hippler M."/>
            <person name="Inwood W."/>
            <person name="Jabbari K."/>
            <person name="Kalanon M."/>
            <person name="Kuras R."/>
            <person name="Lefebvre P.A."/>
            <person name="Lemaire S.D."/>
            <person name="Lobanov A.V."/>
            <person name="Lohr M."/>
            <person name="Manuell A."/>
            <person name="Meier I."/>
            <person name="Mets L."/>
            <person name="Mittag M."/>
            <person name="Mittelmeier T."/>
            <person name="Moroney J.V."/>
            <person name="Moseley J."/>
            <person name="Napoli C."/>
            <person name="Nedelcu A.M."/>
            <person name="Niyogi K."/>
            <person name="Novoselov S.V."/>
            <person name="Paulsen I.T."/>
            <person name="Pazour G."/>
            <person name="Purton S."/>
            <person name="Ral J.P."/>
            <person name="Riano-Pachon D.M."/>
            <person name="Riekhof W."/>
            <person name="Rymarquis L."/>
            <person name="Schroda M."/>
            <person name="Stern D."/>
            <person name="Umen J."/>
            <person name="Willows R."/>
            <person name="Wilson N."/>
            <person name="Zimmer S.L."/>
            <person name="Allmer J."/>
            <person name="Balk J."/>
            <person name="Bisova K."/>
            <person name="Chen C.J."/>
            <person name="Elias M."/>
            <person name="Gendler K."/>
            <person name="Hauser C."/>
            <person name="Lamb M.R."/>
            <person name="Ledford H."/>
            <person name="Long J.C."/>
            <person name="Minagawa J."/>
            <person name="Page M.D."/>
            <person name="Pan J."/>
            <person name="Pootakham W."/>
            <person name="Roje S."/>
            <person name="Rose A."/>
            <person name="Stahlberg E."/>
            <person name="Terauchi A.M."/>
            <person name="Yang P."/>
            <person name="Ball S."/>
            <person name="Bowler C."/>
            <person name="Dieckmann C.L."/>
            <person name="Gladyshev V.N."/>
            <person name="Green P."/>
            <person name="Jorgensen R."/>
            <person name="Mayfield S."/>
            <person name="Mueller-Roeber B."/>
            <person name="Rajamani S."/>
            <person name="Sayre R.T."/>
            <person name="Brokstein P."/>
            <person name="Dubchak I."/>
            <person name="Goodstein D."/>
            <person name="Hornick L."/>
            <person name="Huang Y.W."/>
            <person name="Jhaveri J."/>
            <person name="Luo Y."/>
            <person name="Martinez D."/>
            <person name="Ngau W.C."/>
            <person name="Otillar B."/>
            <person name="Poliakov A."/>
            <person name="Porter A."/>
            <person name="Szajkowski L."/>
            <person name="Werner G."/>
            <person name="Zhou K."/>
            <person name="Grigoriev I.V."/>
            <person name="Rokhsar D.S."/>
            <person name="Grossman A.R."/>
        </authorList>
    </citation>
    <scope>NUCLEOTIDE SEQUENCE [LARGE SCALE GENOMIC DNA]</scope>
    <source>
        <strain evidence="3">CC-503</strain>
    </source>
</reference>
<feature type="compositionally biased region" description="Gly residues" evidence="1">
    <location>
        <begin position="365"/>
        <end position="376"/>
    </location>
</feature>
<feature type="region of interest" description="Disordered" evidence="1">
    <location>
        <begin position="789"/>
        <end position="813"/>
    </location>
</feature>